<feature type="compositionally biased region" description="Basic and acidic residues" evidence="1">
    <location>
        <begin position="19"/>
        <end position="50"/>
    </location>
</feature>
<protein>
    <submittedName>
        <fullName evidence="2">Uncharacterized protein</fullName>
    </submittedName>
</protein>
<accession>A0ABS8UM77</accession>
<proteinExistence type="predicted"/>
<dbReference type="EMBL" id="JACEIK010002125">
    <property type="protein sequence ID" value="MCD9559293.1"/>
    <property type="molecule type" value="Genomic_DNA"/>
</dbReference>
<evidence type="ECO:0000313" key="2">
    <source>
        <dbReference type="EMBL" id="MCD9559293.1"/>
    </source>
</evidence>
<sequence>MEPIWKTLDIEILTINNRELQHDKDDSSGEKEKEKVSETNMRQKPEKKDNSTQVEQNLMPLTTYEFQNLESLGTGDMQDRDKTEDMNLTVEDIIPLDTHFPEDDNGPDFNILIQTHQFIMKLSKKFGVGFKGREKDSAELFLKGREDSAELFLKVDDRQWTGPQSWNGLRLMLKDKLAATEVFRMTLASCVYHARRERNYMVFQKKKKKQKISEVTTRMVIPGGL</sequence>
<reference evidence="2 3" key="1">
    <citation type="journal article" date="2021" name="BMC Genomics">
        <title>Datura genome reveals duplications of psychoactive alkaloid biosynthetic genes and high mutation rate following tissue culture.</title>
        <authorList>
            <person name="Rajewski A."/>
            <person name="Carter-House D."/>
            <person name="Stajich J."/>
            <person name="Litt A."/>
        </authorList>
    </citation>
    <scope>NUCLEOTIDE SEQUENCE [LARGE SCALE GENOMIC DNA]</scope>
    <source>
        <strain evidence="2">AR-01</strain>
    </source>
</reference>
<name>A0ABS8UM77_DATST</name>
<organism evidence="2 3">
    <name type="scientific">Datura stramonium</name>
    <name type="common">Jimsonweed</name>
    <name type="synonym">Common thornapple</name>
    <dbReference type="NCBI Taxonomy" id="4076"/>
    <lineage>
        <taxon>Eukaryota</taxon>
        <taxon>Viridiplantae</taxon>
        <taxon>Streptophyta</taxon>
        <taxon>Embryophyta</taxon>
        <taxon>Tracheophyta</taxon>
        <taxon>Spermatophyta</taxon>
        <taxon>Magnoliopsida</taxon>
        <taxon>eudicotyledons</taxon>
        <taxon>Gunneridae</taxon>
        <taxon>Pentapetalae</taxon>
        <taxon>asterids</taxon>
        <taxon>lamiids</taxon>
        <taxon>Solanales</taxon>
        <taxon>Solanaceae</taxon>
        <taxon>Solanoideae</taxon>
        <taxon>Datureae</taxon>
        <taxon>Datura</taxon>
    </lineage>
</organism>
<dbReference type="Proteomes" id="UP000823775">
    <property type="component" value="Unassembled WGS sequence"/>
</dbReference>
<keyword evidence="3" id="KW-1185">Reference proteome</keyword>
<evidence type="ECO:0000256" key="1">
    <source>
        <dbReference type="SAM" id="MobiDB-lite"/>
    </source>
</evidence>
<gene>
    <name evidence="2" type="ORF">HAX54_017164</name>
</gene>
<comment type="caution">
    <text evidence="2">The sequence shown here is derived from an EMBL/GenBank/DDBJ whole genome shotgun (WGS) entry which is preliminary data.</text>
</comment>
<evidence type="ECO:0000313" key="3">
    <source>
        <dbReference type="Proteomes" id="UP000823775"/>
    </source>
</evidence>
<feature type="region of interest" description="Disordered" evidence="1">
    <location>
        <begin position="17"/>
        <end position="53"/>
    </location>
</feature>